<dbReference type="Proteomes" id="UP001524569">
    <property type="component" value="Unassembled WGS sequence"/>
</dbReference>
<dbReference type="RefSeq" id="WP_256609776.1">
    <property type="nucleotide sequence ID" value="NZ_JANIBM010000004.1"/>
</dbReference>
<reference evidence="3 4" key="1">
    <citation type="submission" date="2022-07" db="EMBL/GenBank/DDBJ databases">
        <title>Methylomonas rivi sp. nov., Methylomonas rosea sp. nov., Methylomonas aureus sp. nov. and Methylomonas subterranea sp. nov., four novel methanotrophs isolated from a freshwater creek and the deep terrestrial subsurface.</title>
        <authorList>
            <person name="Abin C."/>
            <person name="Sankaranarayanan K."/>
            <person name="Garner C."/>
            <person name="Sindelar R."/>
            <person name="Kotary K."/>
            <person name="Garner R."/>
            <person name="Barclay S."/>
            <person name="Lawson P."/>
            <person name="Krumholz L."/>
        </authorList>
    </citation>
    <scope>NUCLEOTIDE SEQUENCE [LARGE SCALE GENOMIC DNA]</scope>
    <source>
        <strain evidence="3 4">SURF-1</strain>
    </source>
</reference>
<keyword evidence="4" id="KW-1185">Reference proteome</keyword>
<feature type="non-terminal residue" evidence="3">
    <location>
        <position position="416"/>
    </location>
</feature>
<evidence type="ECO:0000256" key="2">
    <source>
        <dbReference type="SAM" id="SignalP"/>
    </source>
</evidence>
<dbReference type="SUPFAM" id="SSF51126">
    <property type="entry name" value="Pectin lyase-like"/>
    <property type="match status" value="1"/>
</dbReference>
<accession>A0ABT1UDV5</accession>
<dbReference type="NCBIfam" id="TIGR02601">
    <property type="entry name" value="autotrns_rpt"/>
    <property type="match status" value="3"/>
</dbReference>
<dbReference type="InterPro" id="IPR011050">
    <property type="entry name" value="Pectin_lyase_fold/virulence"/>
</dbReference>
<feature type="signal peptide" evidence="2">
    <location>
        <begin position="1"/>
        <end position="32"/>
    </location>
</feature>
<comment type="caution">
    <text evidence="3">The sequence shown here is derived from an EMBL/GenBank/DDBJ whole genome shotgun (WGS) entry which is preliminary data.</text>
</comment>
<protein>
    <submittedName>
        <fullName evidence="3">Autotransporter-associated beta strand repeat-containing protein</fullName>
    </submittedName>
</protein>
<evidence type="ECO:0000313" key="4">
    <source>
        <dbReference type="Proteomes" id="UP001524569"/>
    </source>
</evidence>
<dbReference type="EMBL" id="JANIBM010000004">
    <property type="protein sequence ID" value="MCQ8180403.1"/>
    <property type="molecule type" value="Genomic_DNA"/>
</dbReference>
<dbReference type="InterPro" id="IPR013425">
    <property type="entry name" value="Autotrns_rpt"/>
</dbReference>
<dbReference type="Pfam" id="PF12951">
    <property type="entry name" value="PATR"/>
    <property type="match status" value="3"/>
</dbReference>
<organism evidence="3 4">
    <name type="scientific">Methylomonas aurea</name>
    <dbReference type="NCBI Taxonomy" id="2952224"/>
    <lineage>
        <taxon>Bacteria</taxon>
        <taxon>Pseudomonadati</taxon>
        <taxon>Pseudomonadota</taxon>
        <taxon>Gammaproteobacteria</taxon>
        <taxon>Methylococcales</taxon>
        <taxon>Methylococcaceae</taxon>
        <taxon>Methylomonas</taxon>
    </lineage>
</organism>
<keyword evidence="1 2" id="KW-0732">Signal</keyword>
<name>A0ABT1UDV5_9GAMM</name>
<gene>
    <name evidence="3" type="ORF">NP603_04725</name>
</gene>
<feature type="chain" id="PRO_5046310439" evidence="2">
    <location>
        <begin position="33"/>
        <end position="416"/>
    </location>
</feature>
<proteinExistence type="predicted"/>
<evidence type="ECO:0000313" key="3">
    <source>
        <dbReference type="EMBL" id="MCQ8180403.1"/>
    </source>
</evidence>
<evidence type="ECO:0000256" key="1">
    <source>
        <dbReference type="ARBA" id="ARBA00022729"/>
    </source>
</evidence>
<sequence>MNRFRSPAAMGVLGFSFRLGVAFLSLPDPAAAAVCTWEGGDSVWSSDGNWSCAAVPGNADDAVLNTDDNLDLDVAATVQKFTLASANAVLQGSGPLTSNSAFDLQSGTVSAILAGTQGADKTTAGSVTLSGANTYTGTTTISAGTLALGASNVFADGSSIVVDGGTLAMGAFNDSVAGVVLQSGTISGSGGVLTSDSKFILQSGNVSAVLAGSNGADKTTAGSVTLSGANTYTGTTTISAGSLALGTSNVFADGSSIVVDGGTLAMGAFSDSVAGVTLQSGTISGSGGVLTSDSKFILQSGTVSAILAGTQGADKTTVGSVTLSGANSYTGTTTISAGSLALGASNVFADGSSIVVDGGTLAMGAFSDSVAGVTLQSGTISGTGTLTSDSKFILQSGNVSAVLAGSNGADKTTAGS</sequence>